<gene>
    <name evidence="6" type="ORF">CMV30_04750</name>
</gene>
<dbReference type="PANTHER" id="PTHR43817:SF1">
    <property type="entry name" value="HYDROLASE, FAMILY 43, PUTATIVE (AFU_ORTHOLOGUE AFUA_3G01660)-RELATED"/>
    <property type="match status" value="1"/>
</dbReference>
<organism evidence="6 7">
    <name type="scientific">Nibricoccus aquaticus</name>
    <dbReference type="NCBI Taxonomy" id="2576891"/>
    <lineage>
        <taxon>Bacteria</taxon>
        <taxon>Pseudomonadati</taxon>
        <taxon>Verrucomicrobiota</taxon>
        <taxon>Opitutia</taxon>
        <taxon>Opitutales</taxon>
        <taxon>Opitutaceae</taxon>
        <taxon>Nibricoccus</taxon>
    </lineage>
</organism>
<evidence type="ECO:0000313" key="7">
    <source>
        <dbReference type="Proteomes" id="UP000217265"/>
    </source>
</evidence>
<reference evidence="6 7" key="1">
    <citation type="submission" date="2017-09" db="EMBL/GenBank/DDBJ databases">
        <title>Complete genome sequence of Verrucomicrobial strain HZ-65, isolated from freshwater.</title>
        <authorList>
            <person name="Choi A."/>
        </authorList>
    </citation>
    <scope>NUCLEOTIDE SEQUENCE [LARGE SCALE GENOMIC DNA]</scope>
    <source>
        <strain evidence="6 7">HZ-65</strain>
    </source>
</reference>
<sequence>MKHFGSILAFIFAAVLSLAANPPARVIVVKGSDRASSSRELSSAFTQLASTGGVIVLSGGVRVDANFVTPAHAAPITITSSHDGKDYQAERSAKLILEGDYTVNGPTTFAKVLIAAAGKSSHIHCNGFPVAFSDGISCEPGQAGRFPSITGGARRKDGSTGADITIKGGQWDSVLGGSTSDAEPTSGNLRIVVDGGRFNGMVCATGSGRHVGDAQLTLNAGYFYGGVAALANKAGAAVWGSVSVTINGGIYHNTIAALRHPEASFSGDYTLTINGGVFSSLTGITGTDGFPGGATSVLNAAPALLDQENEGTLSFSNPLIEGADPWVFQHDGFYYSTTTGYSQLVGRKVANLGDLPHAEPVTLYKPEAGHPYSKHLWSPKIYHLSEDLAGAGKGGFYLYFTANDGSGRSAWDHRLFVLRALTDDPLGPYGSPHDGTRDTPIRVNSALKNQFNDEWVAGPKVLSYRGKNYLIWVGRFGGPESKKVGDHWQCLYIDELINPWTVAGRAAMICSPTLPWEKHGAGMTGSGDQRRMLPEVIEGGTPIVTKDGTLYLAYAGSGYWTPHYAIGLMKLTGSDPMNPAHWQKSSKPIFKASKEVVGSANACYVFSPTGKSHWAIYHAYVGQKTRGVPRQLFAEPYLADSQSMSIGRGTPAPLGSKMEIETNPMPLRKKVSWFSKFAEYY</sequence>
<dbReference type="EMBL" id="CP023344">
    <property type="protein sequence ID" value="ATC63318.1"/>
    <property type="molecule type" value="Genomic_DNA"/>
</dbReference>
<accession>A0A290QDA8</accession>
<dbReference type="PANTHER" id="PTHR43817">
    <property type="entry name" value="GLYCOSYL HYDROLASE"/>
    <property type="match status" value="1"/>
</dbReference>
<dbReference type="RefSeq" id="WP_096054950.1">
    <property type="nucleotide sequence ID" value="NZ_CP023344.1"/>
</dbReference>
<dbReference type="OrthoDB" id="177947at2"/>
<dbReference type="Pfam" id="PF04616">
    <property type="entry name" value="Glyco_hydro_43"/>
    <property type="match status" value="1"/>
</dbReference>
<evidence type="ECO:0000256" key="2">
    <source>
        <dbReference type="ARBA" id="ARBA00022729"/>
    </source>
</evidence>
<dbReference type="Proteomes" id="UP000217265">
    <property type="component" value="Chromosome"/>
</dbReference>
<dbReference type="AlphaFoldDB" id="A0A290QDA8"/>
<keyword evidence="3" id="KW-0378">Hydrolase</keyword>
<feature type="chain" id="PRO_5012719169" description="Glycosyl hydrolase family 43" evidence="5">
    <location>
        <begin position="20"/>
        <end position="681"/>
    </location>
</feature>
<dbReference type="GO" id="GO:0005975">
    <property type="term" value="P:carbohydrate metabolic process"/>
    <property type="evidence" value="ECO:0007669"/>
    <property type="project" value="InterPro"/>
</dbReference>
<evidence type="ECO:0000313" key="6">
    <source>
        <dbReference type="EMBL" id="ATC63318.1"/>
    </source>
</evidence>
<dbReference type="SUPFAM" id="SSF75005">
    <property type="entry name" value="Arabinanase/levansucrase/invertase"/>
    <property type="match status" value="1"/>
</dbReference>
<comment type="similarity">
    <text evidence="1">Belongs to the glycosyl hydrolase 43 family.</text>
</comment>
<dbReference type="InterPro" id="IPR023296">
    <property type="entry name" value="Glyco_hydro_beta-prop_sf"/>
</dbReference>
<evidence type="ECO:0000256" key="4">
    <source>
        <dbReference type="ARBA" id="ARBA00023295"/>
    </source>
</evidence>
<feature type="signal peptide" evidence="5">
    <location>
        <begin position="1"/>
        <end position="19"/>
    </location>
</feature>
<evidence type="ECO:0000256" key="1">
    <source>
        <dbReference type="ARBA" id="ARBA00009865"/>
    </source>
</evidence>
<protein>
    <recommendedName>
        <fullName evidence="8">Glycosyl hydrolase family 43</fullName>
    </recommendedName>
</protein>
<dbReference type="GO" id="GO:0004553">
    <property type="term" value="F:hydrolase activity, hydrolyzing O-glycosyl compounds"/>
    <property type="evidence" value="ECO:0007669"/>
    <property type="project" value="InterPro"/>
</dbReference>
<keyword evidence="4" id="KW-0326">Glycosidase</keyword>
<dbReference type="InterPro" id="IPR006710">
    <property type="entry name" value="Glyco_hydro_43"/>
</dbReference>
<evidence type="ECO:0000256" key="3">
    <source>
        <dbReference type="ARBA" id="ARBA00022801"/>
    </source>
</evidence>
<proteinExistence type="inferred from homology"/>
<name>A0A290QDA8_9BACT</name>
<dbReference type="Gene3D" id="2.115.10.20">
    <property type="entry name" value="Glycosyl hydrolase domain, family 43"/>
    <property type="match status" value="1"/>
</dbReference>
<keyword evidence="2 5" id="KW-0732">Signal</keyword>
<evidence type="ECO:0008006" key="8">
    <source>
        <dbReference type="Google" id="ProtNLM"/>
    </source>
</evidence>
<evidence type="ECO:0000256" key="5">
    <source>
        <dbReference type="SAM" id="SignalP"/>
    </source>
</evidence>
<dbReference type="KEGG" id="vbh:CMV30_04750"/>
<keyword evidence="7" id="KW-1185">Reference proteome</keyword>